<dbReference type="InterPro" id="IPR013187">
    <property type="entry name" value="F-box-assoc_dom_typ3"/>
</dbReference>
<dbReference type="SUPFAM" id="SSF81383">
    <property type="entry name" value="F-box domain"/>
    <property type="match status" value="1"/>
</dbReference>
<dbReference type="CDD" id="cd22157">
    <property type="entry name" value="F-box_AtFBW1-like"/>
    <property type="match status" value="1"/>
</dbReference>
<comment type="caution">
    <text evidence="3">The sequence shown here is derived from an EMBL/GenBank/DDBJ whole genome shotgun (WGS) entry which is preliminary data.</text>
</comment>
<dbReference type="PROSITE" id="PS50181">
    <property type="entry name" value="FBOX"/>
    <property type="match status" value="1"/>
</dbReference>
<keyword evidence="4" id="KW-1185">Reference proteome</keyword>
<sequence length="414" mass="48105">MRKIQRSTHDDDDDDTDRSHQSLDHIPHDLIAEILSRLPTKSILRSRSVSKLWSSITTTPDFINSFASRSLASAQPCVLLIFSKLDQLFVFSSPIHQNNTHPPPPPDQTESYQFTIPNNGLLHRHGSVHGLIYFDTSTQLMIWNPTLKRIITFPELQGSEGKYKTTLLGYDPVDRKYKALCIFRGYKNGILTLGAQESWRMLPKDDFPLHYCVSEGCVICINGVIYYTVILNVYDSNDFSEEHGVMSFDLQSEKFRFIKYPMENHKSLSFVSYERRLALMIGSNGRSSTELWILEDAENHQWEYKQFPPPQLPYIIWILRGLRLKGVTDAGEFIYVSTPYDTNDIRSPSHINDEERSSYERFDILYFDPKKNSSRQVKLRGIGFDDFERLELYEYDFMKDLTVVPRHIESLMSL</sequence>
<gene>
    <name evidence="3" type="ORF">MERR_LOCUS45069</name>
</gene>
<accession>A0A6D2LCU7</accession>
<dbReference type="PANTHER" id="PTHR31111">
    <property type="entry name" value="BNAA05G37150D PROTEIN-RELATED"/>
    <property type="match status" value="1"/>
</dbReference>
<dbReference type="SMART" id="SM00256">
    <property type="entry name" value="FBOX"/>
    <property type="match status" value="1"/>
</dbReference>
<dbReference type="Proteomes" id="UP000467841">
    <property type="component" value="Unassembled WGS sequence"/>
</dbReference>
<feature type="domain" description="F-box" evidence="2">
    <location>
        <begin position="20"/>
        <end position="66"/>
    </location>
</feature>
<dbReference type="EMBL" id="CACVBM020001706">
    <property type="protein sequence ID" value="CAA7057833.1"/>
    <property type="molecule type" value="Genomic_DNA"/>
</dbReference>
<dbReference type="OrthoDB" id="1040490at2759"/>
<feature type="region of interest" description="Disordered" evidence="1">
    <location>
        <begin position="1"/>
        <end position="23"/>
    </location>
</feature>
<dbReference type="InterPro" id="IPR001810">
    <property type="entry name" value="F-box_dom"/>
</dbReference>
<dbReference type="Gene3D" id="1.20.1280.50">
    <property type="match status" value="1"/>
</dbReference>
<reference evidence="3" key="1">
    <citation type="submission" date="2020-01" db="EMBL/GenBank/DDBJ databases">
        <authorList>
            <person name="Mishra B."/>
        </authorList>
    </citation>
    <scope>NUCLEOTIDE SEQUENCE [LARGE SCALE GENOMIC DNA]</scope>
</reference>
<evidence type="ECO:0000313" key="3">
    <source>
        <dbReference type="EMBL" id="CAA7057833.1"/>
    </source>
</evidence>
<dbReference type="InterPro" id="IPR017451">
    <property type="entry name" value="F-box-assoc_interact_dom"/>
</dbReference>
<evidence type="ECO:0000313" key="4">
    <source>
        <dbReference type="Proteomes" id="UP000467841"/>
    </source>
</evidence>
<protein>
    <recommendedName>
        <fullName evidence="2">F-box domain-containing protein</fullName>
    </recommendedName>
</protein>
<dbReference type="InterPro" id="IPR036047">
    <property type="entry name" value="F-box-like_dom_sf"/>
</dbReference>
<evidence type="ECO:0000259" key="2">
    <source>
        <dbReference type="PROSITE" id="PS50181"/>
    </source>
</evidence>
<evidence type="ECO:0000256" key="1">
    <source>
        <dbReference type="SAM" id="MobiDB-lite"/>
    </source>
</evidence>
<proteinExistence type="predicted"/>
<dbReference type="Pfam" id="PF00646">
    <property type="entry name" value="F-box"/>
    <property type="match status" value="1"/>
</dbReference>
<dbReference type="NCBIfam" id="TIGR01640">
    <property type="entry name" value="F_box_assoc_1"/>
    <property type="match status" value="1"/>
</dbReference>
<name>A0A6D2LCU7_9BRAS</name>
<dbReference type="AlphaFoldDB" id="A0A6D2LCU7"/>
<organism evidence="3 4">
    <name type="scientific">Microthlaspi erraticum</name>
    <dbReference type="NCBI Taxonomy" id="1685480"/>
    <lineage>
        <taxon>Eukaryota</taxon>
        <taxon>Viridiplantae</taxon>
        <taxon>Streptophyta</taxon>
        <taxon>Embryophyta</taxon>
        <taxon>Tracheophyta</taxon>
        <taxon>Spermatophyta</taxon>
        <taxon>Magnoliopsida</taxon>
        <taxon>eudicotyledons</taxon>
        <taxon>Gunneridae</taxon>
        <taxon>Pentapetalae</taxon>
        <taxon>rosids</taxon>
        <taxon>malvids</taxon>
        <taxon>Brassicales</taxon>
        <taxon>Brassicaceae</taxon>
        <taxon>Coluteocarpeae</taxon>
        <taxon>Microthlaspi</taxon>
    </lineage>
</organism>
<dbReference type="Pfam" id="PF08268">
    <property type="entry name" value="FBA_3"/>
    <property type="match status" value="1"/>
</dbReference>
<dbReference type="PANTHER" id="PTHR31111:SF54">
    <property type="entry name" value="F-BOX DOMAIN-CONTAINING PROTEIN"/>
    <property type="match status" value="1"/>
</dbReference>